<protein>
    <submittedName>
        <fullName evidence="2">Uncharacterized protein</fullName>
    </submittedName>
</protein>
<accession>A0ABR3GV70</accession>
<gene>
    <name evidence="2" type="ORF">Q9L58_001143</name>
</gene>
<keyword evidence="3" id="KW-1185">Reference proteome</keyword>
<feature type="region of interest" description="Disordered" evidence="1">
    <location>
        <begin position="369"/>
        <end position="463"/>
    </location>
</feature>
<dbReference type="Proteomes" id="UP001447188">
    <property type="component" value="Unassembled WGS sequence"/>
</dbReference>
<feature type="region of interest" description="Disordered" evidence="1">
    <location>
        <begin position="699"/>
        <end position="727"/>
    </location>
</feature>
<feature type="compositionally biased region" description="Low complexity" evidence="1">
    <location>
        <begin position="266"/>
        <end position="290"/>
    </location>
</feature>
<feature type="compositionally biased region" description="Polar residues" evidence="1">
    <location>
        <begin position="610"/>
        <end position="625"/>
    </location>
</feature>
<feature type="compositionally biased region" description="Polar residues" evidence="1">
    <location>
        <begin position="228"/>
        <end position="246"/>
    </location>
</feature>
<feature type="region of interest" description="Disordered" evidence="1">
    <location>
        <begin position="1"/>
        <end position="52"/>
    </location>
</feature>
<feature type="region of interest" description="Disordered" evidence="1">
    <location>
        <begin position="499"/>
        <end position="563"/>
    </location>
</feature>
<evidence type="ECO:0000313" key="2">
    <source>
        <dbReference type="EMBL" id="KAL0639827.1"/>
    </source>
</evidence>
<feature type="compositionally biased region" description="Polar residues" evidence="1">
    <location>
        <begin position="255"/>
        <end position="265"/>
    </location>
</feature>
<feature type="compositionally biased region" description="Polar residues" evidence="1">
    <location>
        <begin position="528"/>
        <end position="543"/>
    </location>
</feature>
<feature type="compositionally biased region" description="Polar residues" evidence="1">
    <location>
        <begin position="712"/>
        <end position="722"/>
    </location>
</feature>
<organism evidence="2 3">
    <name type="scientific">Discina gigas</name>
    <dbReference type="NCBI Taxonomy" id="1032678"/>
    <lineage>
        <taxon>Eukaryota</taxon>
        <taxon>Fungi</taxon>
        <taxon>Dikarya</taxon>
        <taxon>Ascomycota</taxon>
        <taxon>Pezizomycotina</taxon>
        <taxon>Pezizomycetes</taxon>
        <taxon>Pezizales</taxon>
        <taxon>Discinaceae</taxon>
        <taxon>Discina</taxon>
    </lineage>
</organism>
<feature type="compositionally biased region" description="Low complexity" evidence="1">
    <location>
        <begin position="518"/>
        <end position="527"/>
    </location>
</feature>
<sequence>MTPSPSPPLASGLLGLSSSPAQTPSILHPGNFRQPPATTTLPTDSSPPFEETDEFSLLARLEQKRREIEAEIGVFRVAKEAEYRELEKQLREEQKSQSNKKRKRKNGGASSVSGGGKEQDTDATHVTAGATPSDDGDTGFTGKGDKVESINYGALGLGDSKSNDTLKLEFPDCQKQIGFDGSSVSSVSNSSCTTTSPPFEKELQAAGLFTPRYLPLLDDNYFRPTSPPTSSIPQDPSTSETQTLPQQVMPKLANIPSSSSRAGNTSPAYPLASSLKSSSGSSTSTMSKSGTAKQKSPKRVTFQFEDEDSVPSRSSPPPTKVHWTLENENYALEDDDGFVEYEGEEVDEDGSGEKGKLEQTEQVTIEAMVGGRFPGDELVVPTTAGGGAPGVVQKTSGFDGLGISGIPGPTNGTNGDNRDSNSDDELTSYDDDDDEVVLFDLDETIPEGGGYPSPPRDYSALTNSPQTVTNARLTASSFPMLPSFTPSVPAVSSSASQSILTFGKSPGPRPGLPRVRRGSLSSSLSPLTKQAQFQQEPIASSLPNFGWKGADPPKSGFVPTPGGRFRRRSIVKYDLAEDDVASLKGKGKGKETQRAISEASDEEDDARFSLSKSPNATSLPMSISRLSPAAFAAMSNKPRPQKPPTQPVTNNDILDPVPVTARPSPKLRSPLSAAASFPVQPTAPKMDSADILASMPSSFTMADNASPEKNDSVSSYRRSSPFPSAYDRTPYRTAYAAEVAAAAALDDEADYGGALESVVGGVDGRTGLDPDISSFSYRASSLGPGGGSRGRSGSLAGAMEAINPGRMSFGMRMAWESGKKEEVVKRK</sequence>
<feature type="compositionally biased region" description="Acidic residues" evidence="1">
    <location>
        <begin position="422"/>
        <end position="445"/>
    </location>
</feature>
<comment type="caution">
    <text evidence="2">The sequence shown here is derived from an EMBL/GenBank/DDBJ whole genome shotgun (WGS) entry which is preliminary data.</text>
</comment>
<feature type="region of interest" description="Disordered" evidence="1">
    <location>
        <begin position="217"/>
        <end position="336"/>
    </location>
</feature>
<feature type="region of interest" description="Disordered" evidence="1">
    <location>
        <begin position="578"/>
        <end position="684"/>
    </location>
</feature>
<dbReference type="EMBL" id="JBBBZM010000008">
    <property type="protein sequence ID" value="KAL0639827.1"/>
    <property type="molecule type" value="Genomic_DNA"/>
</dbReference>
<reference evidence="2 3" key="1">
    <citation type="submission" date="2024-02" db="EMBL/GenBank/DDBJ databases">
        <title>Discinaceae phylogenomics.</title>
        <authorList>
            <person name="Dirks A.C."/>
            <person name="James T.Y."/>
        </authorList>
    </citation>
    <scope>NUCLEOTIDE SEQUENCE [LARGE SCALE GENOMIC DNA]</scope>
    <source>
        <strain evidence="2 3">ACD0624</strain>
    </source>
</reference>
<evidence type="ECO:0000256" key="1">
    <source>
        <dbReference type="SAM" id="MobiDB-lite"/>
    </source>
</evidence>
<name>A0ABR3GV70_9PEZI</name>
<feature type="compositionally biased region" description="Low complexity" evidence="1">
    <location>
        <begin position="9"/>
        <end position="21"/>
    </location>
</feature>
<feature type="region of interest" description="Disordered" evidence="1">
    <location>
        <begin position="777"/>
        <end position="796"/>
    </location>
</feature>
<feature type="compositionally biased region" description="Polar residues" evidence="1">
    <location>
        <begin position="36"/>
        <end position="46"/>
    </location>
</feature>
<proteinExistence type="predicted"/>
<feature type="region of interest" description="Disordered" evidence="1">
    <location>
        <begin position="87"/>
        <end position="147"/>
    </location>
</feature>
<evidence type="ECO:0000313" key="3">
    <source>
        <dbReference type="Proteomes" id="UP001447188"/>
    </source>
</evidence>